<proteinExistence type="predicted"/>
<dbReference type="Gramene" id="OB06G36080.1">
    <property type="protein sequence ID" value="OB06G36080.1"/>
    <property type="gene ID" value="OB06G36080"/>
</dbReference>
<dbReference type="GO" id="GO:0000977">
    <property type="term" value="F:RNA polymerase II transcription regulatory region sequence-specific DNA binding"/>
    <property type="evidence" value="ECO:0007669"/>
    <property type="project" value="TreeGrafter"/>
</dbReference>
<feature type="compositionally biased region" description="Polar residues" evidence="7">
    <location>
        <begin position="323"/>
        <end position="343"/>
    </location>
</feature>
<dbReference type="InterPro" id="IPR019787">
    <property type="entry name" value="Znf_PHD-finger"/>
</dbReference>
<evidence type="ECO:0000256" key="4">
    <source>
        <dbReference type="ARBA" id="ARBA00022833"/>
    </source>
</evidence>
<dbReference type="SMART" id="SM00249">
    <property type="entry name" value="PHD"/>
    <property type="match status" value="1"/>
</dbReference>
<reference evidence="9" key="2">
    <citation type="submission" date="2013-04" db="UniProtKB">
        <authorList>
            <consortium name="EnsemblPlants"/>
        </authorList>
    </citation>
    <scope>IDENTIFICATION</scope>
</reference>
<evidence type="ECO:0000256" key="2">
    <source>
        <dbReference type="ARBA" id="ARBA00022723"/>
    </source>
</evidence>
<dbReference type="FunFam" id="3.30.40.10:FF:000494">
    <property type="entry name" value="Acyl-CoA N-acyltransferase with RING/FYVE/PHD-type zinc finger domain"/>
    <property type="match status" value="1"/>
</dbReference>
<dbReference type="GO" id="GO:0042393">
    <property type="term" value="F:histone binding"/>
    <property type="evidence" value="ECO:0007669"/>
    <property type="project" value="TreeGrafter"/>
</dbReference>
<keyword evidence="3 6" id="KW-0863">Zinc-finger</keyword>
<comment type="subcellular location">
    <subcellularLocation>
        <location evidence="1">Nucleus</location>
    </subcellularLocation>
</comment>
<feature type="compositionally biased region" description="Low complexity" evidence="7">
    <location>
        <begin position="116"/>
        <end position="136"/>
    </location>
</feature>
<dbReference type="GO" id="GO:0008270">
    <property type="term" value="F:zinc ion binding"/>
    <property type="evidence" value="ECO:0007669"/>
    <property type="project" value="UniProtKB-KW"/>
</dbReference>
<evidence type="ECO:0000256" key="5">
    <source>
        <dbReference type="ARBA" id="ARBA00023242"/>
    </source>
</evidence>
<keyword evidence="10" id="KW-1185">Reference proteome</keyword>
<name>J3MHW4_ORYBR</name>
<sequence>MAEDSFVLRSGVRTGLKREFAFAIASQAALSTLGRTRSRSSSSSSPPVPKRPRPRPSDPPAPVPQTPDPDHHKDPSSPRARRITRSMLHAPLLDPKLDRRFTRSLLLKDDKDLSATTTTTSSSSPSSSTTTTTTTTKMELKMSKKISLSRIPKNLKELLATGLLEGQPVKYIMRKGKRAVLRGVIKRLGILCSCSSCKGRTVVSPYYFEVHAGSTKKHPSDYIFLENGNNLHDILRACSDATLDMLESAIQNAIGPAPKKRTFRCQACKSSFSTLRSGKFALLCDSCLESKGSQNSTRTSNIGWNPTSSARRSKNESPGAKYRNSSARGSKNASPGVKTTSAGRITRKDKGLHKLAFMSGVLPEGTDVGYYVGGKRLLDGYIKEIGIYCHCCNTVVSPSQFEAHAGRAARRKPYHNIYMSNGVSLHELSVSLSRGRNMSNRQSDDLCSICSDGGELLLCDSCPRAFHRECIGFTTIPKGSWCCRYCENRQQRESSLAYNHNAIAAGRIDGIDPMEQIFTRSIRIATTPVTGFGGCALCRISGFMDKQSVLSLSKPSYDDELAIPG</sequence>
<evidence type="ECO:0000256" key="3">
    <source>
        <dbReference type="ARBA" id="ARBA00022771"/>
    </source>
</evidence>
<feature type="compositionally biased region" description="Polar residues" evidence="7">
    <location>
        <begin position="291"/>
        <end position="310"/>
    </location>
</feature>
<reference evidence="9" key="1">
    <citation type="journal article" date="2013" name="Nat. Commun.">
        <title>Whole-genome sequencing of Oryza brachyantha reveals mechanisms underlying Oryza genome evolution.</title>
        <authorList>
            <person name="Chen J."/>
            <person name="Huang Q."/>
            <person name="Gao D."/>
            <person name="Wang J."/>
            <person name="Lang Y."/>
            <person name="Liu T."/>
            <person name="Li B."/>
            <person name="Bai Z."/>
            <person name="Luis Goicoechea J."/>
            <person name="Liang C."/>
            <person name="Chen C."/>
            <person name="Zhang W."/>
            <person name="Sun S."/>
            <person name="Liao Y."/>
            <person name="Zhang X."/>
            <person name="Yang L."/>
            <person name="Song C."/>
            <person name="Wang M."/>
            <person name="Shi J."/>
            <person name="Liu G."/>
            <person name="Liu J."/>
            <person name="Zhou H."/>
            <person name="Zhou W."/>
            <person name="Yu Q."/>
            <person name="An N."/>
            <person name="Chen Y."/>
            <person name="Cai Q."/>
            <person name="Wang B."/>
            <person name="Liu B."/>
            <person name="Min J."/>
            <person name="Huang Y."/>
            <person name="Wu H."/>
            <person name="Li Z."/>
            <person name="Zhang Y."/>
            <person name="Yin Y."/>
            <person name="Song W."/>
            <person name="Jiang J."/>
            <person name="Jackson S.A."/>
            <person name="Wing R.A."/>
            <person name="Wang J."/>
            <person name="Chen M."/>
        </authorList>
    </citation>
    <scope>NUCLEOTIDE SEQUENCE [LARGE SCALE GENOMIC DNA]</scope>
    <source>
        <strain evidence="9">cv. IRGC 101232</strain>
    </source>
</reference>
<dbReference type="InterPro" id="IPR059153">
    <property type="entry name" value="NSD_PHD-1st"/>
</dbReference>
<evidence type="ECO:0000313" key="9">
    <source>
        <dbReference type="EnsemblPlants" id="OB06G36080.1"/>
    </source>
</evidence>
<dbReference type="PANTHER" id="PTHR47025:SF2">
    <property type="entry name" value="AUTOIMMUNE REGULATOR"/>
    <property type="match status" value="1"/>
</dbReference>
<dbReference type="AlphaFoldDB" id="J3MHW4"/>
<feature type="region of interest" description="Disordered" evidence="7">
    <location>
        <begin position="290"/>
        <end position="345"/>
    </location>
</feature>
<dbReference type="PROSITE" id="PS01359">
    <property type="entry name" value="ZF_PHD_1"/>
    <property type="match status" value="1"/>
</dbReference>
<keyword evidence="5" id="KW-0539">Nucleus</keyword>
<dbReference type="InterPro" id="IPR032308">
    <property type="entry name" value="TDBD"/>
</dbReference>
<feature type="region of interest" description="Disordered" evidence="7">
    <location>
        <begin position="113"/>
        <end position="137"/>
    </location>
</feature>
<dbReference type="Pfam" id="PF16135">
    <property type="entry name" value="TDBD"/>
    <property type="match status" value="2"/>
</dbReference>
<evidence type="ECO:0000256" key="1">
    <source>
        <dbReference type="ARBA" id="ARBA00004123"/>
    </source>
</evidence>
<dbReference type="HOGENOM" id="CLU_010489_0_1_1"/>
<dbReference type="STRING" id="4533.J3MHW4"/>
<organism evidence="9">
    <name type="scientific">Oryza brachyantha</name>
    <name type="common">malo sina</name>
    <dbReference type="NCBI Taxonomy" id="4533"/>
    <lineage>
        <taxon>Eukaryota</taxon>
        <taxon>Viridiplantae</taxon>
        <taxon>Streptophyta</taxon>
        <taxon>Embryophyta</taxon>
        <taxon>Tracheophyta</taxon>
        <taxon>Spermatophyta</taxon>
        <taxon>Magnoliopsida</taxon>
        <taxon>Liliopsida</taxon>
        <taxon>Poales</taxon>
        <taxon>Poaceae</taxon>
        <taxon>BOP clade</taxon>
        <taxon>Oryzoideae</taxon>
        <taxon>Oryzeae</taxon>
        <taxon>Oryzinae</taxon>
        <taxon>Oryza</taxon>
    </lineage>
</organism>
<dbReference type="EnsemblPlants" id="OB06G36080.1">
    <property type="protein sequence ID" value="OB06G36080.1"/>
    <property type="gene ID" value="OB06G36080"/>
</dbReference>
<feature type="domain" description="PHD-type" evidence="8">
    <location>
        <begin position="444"/>
        <end position="489"/>
    </location>
</feature>
<evidence type="ECO:0000256" key="6">
    <source>
        <dbReference type="PROSITE-ProRule" id="PRU00146"/>
    </source>
</evidence>
<accession>J3MHW4</accession>
<dbReference type="InterPro" id="IPR001965">
    <property type="entry name" value="Znf_PHD"/>
</dbReference>
<dbReference type="SUPFAM" id="SSF57903">
    <property type="entry name" value="FYVE/PHD zinc finger"/>
    <property type="match status" value="1"/>
</dbReference>
<dbReference type="Pfam" id="PF23011">
    <property type="entry name" value="PHD-1st_NSD"/>
    <property type="match status" value="1"/>
</dbReference>
<dbReference type="GO" id="GO:0005634">
    <property type="term" value="C:nucleus"/>
    <property type="evidence" value="ECO:0007669"/>
    <property type="project" value="UniProtKB-SubCell"/>
</dbReference>
<evidence type="ECO:0000313" key="10">
    <source>
        <dbReference type="Proteomes" id="UP000006038"/>
    </source>
</evidence>
<dbReference type="PROSITE" id="PS50016">
    <property type="entry name" value="ZF_PHD_2"/>
    <property type="match status" value="1"/>
</dbReference>
<keyword evidence="2" id="KW-0479">Metal-binding</keyword>
<dbReference type="Proteomes" id="UP000006038">
    <property type="component" value="Chromosome 6"/>
</dbReference>
<feature type="compositionally biased region" description="Pro residues" evidence="7">
    <location>
        <begin position="57"/>
        <end position="67"/>
    </location>
</feature>
<dbReference type="InterPro" id="IPR011011">
    <property type="entry name" value="Znf_FYVE_PHD"/>
</dbReference>
<dbReference type="Gene3D" id="3.30.40.10">
    <property type="entry name" value="Zinc/RING finger domain, C3HC4 (zinc finger)"/>
    <property type="match status" value="1"/>
</dbReference>
<dbReference type="InterPro" id="IPR019786">
    <property type="entry name" value="Zinc_finger_PHD-type_CS"/>
</dbReference>
<dbReference type="GO" id="GO:0003682">
    <property type="term" value="F:chromatin binding"/>
    <property type="evidence" value="ECO:0007669"/>
    <property type="project" value="TreeGrafter"/>
</dbReference>
<dbReference type="PANTHER" id="PTHR47025">
    <property type="entry name" value="AUTOIMMUNE REGULATOR"/>
    <property type="match status" value="1"/>
</dbReference>
<dbReference type="GO" id="GO:0045944">
    <property type="term" value="P:positive regulation of transcription by RNA polymerase II"/>
    <property type="evidence" value="ECO:0007669"/>
    <property type="project" value="TreeGrafter"/>
</dbReference>
<evidence type="ECO:0000256" key="7">
    <source>
        <dbReference type="SAM" id="MobiDB-lite"/>
    </source>
</evidence>
<evidence type="ECO:0000259" key="8">
    <source>
        <dbReference type="PROSITE" id="PS50016"/>
    </source>
</evidence>
<keyword evidence="4" id="KW-0862">Zinc</keyword>
<dbReference type="InterPro" id="IPR013083">
    <property type="entry name" value="Znf_RING/FYVE/PHD"/>
</dbReference>
<protein>
    <recommendedName>
        <fullName evidence="8">PHD-type domain-containing protein</fullName>
    </recommendedName>
</protein>
<dbReference type="eggNOG" id="ENOG502QS7V">
    <property type="taxonomic scope" value="Eukaryota"/>
</dbReference>
<feature type="region of interest" description="Disordered" evidence="7">
    <location>
        <begin position="30"/>
        <end position="82"/>
    </location>
</feature>